<keyword evidence="3" id="KW-0813">Transport</keyword>
<keyword evidence="6 9" id="KW-1133">Transmembrane helix</keyword>
<feature type="transmembrane region" description="Helical" evidence="9">
    <location>
        <begin position="44"/>
        <end position="62"/>
    </location>
</feature>
<dbReference type="PANTHER" id="PTHR21716">
    <property type="entry name" value="TRANSMEMBRANE PROTEIN"/>
    <property type="match status" value="1"/>
</dbReference>
<feature type="region of interest" description="Disordered" evidence="8">
    <location>
        <begin position="1"/>
        <end position="24"/>
    </location>
</feature>
<evidence type="ECO:0000256" key="1">
    <source>
        <dbReference type="ARBA" id="ARBA00004651"/>
    </source>
</evidence>
<sequence>MSPSSSGGPGRDNGGPRPSDAPDGRNVGALFAQWLRRTFADPQIVILLLIIVSGGALLTLAADVLAPILASVVIAWLMEAPAAAMARRGLSRTLVAALLTALFVALLAAALLLAAPVLLGQVAQLARALPLLASEAQAFILALPVDYPEVFDADQMRDFAAGLNADMALLGQRMVRQSVAQLPNVATIGLYLLILPLLVFFFVRDRRAITLWIAGFLPDHRPLADEVWADISMKMGGYVRGRAYEMAIVGGASYAAFWLLGLDYALLLATLSGLSVLIPYFGAPVVGLPVALTAFAQWGLGPEMMWTLAAYTVIQTIDGAILATIMLAGAVNLHPIAVMVALLVFGDLYGFWGVVFAVPLASVVQVTLDAWRRRAGRPMPPPDP</sequence>
<gene>
    <name evidence="10" type="ORF">SAMN05444370_102314</name>
</gene>
<comment type="subcellular location">
    <subcellularLocation>
        <location evidence="1">Cell membrane</location>
        <topology evidence="1">Multi-pass membrane protein</topology>
    </subcellularLocation>
</comment>
<evidence type="ECO:0000256" key="3">
    <source>
        <dbReference type="ARBA" id="ARBA00022448"/>
    </source>
</evidence>
<evidence type="ECO:0000256" key="9">
    <source>
        <dbReference type="SAM" id="Phobius"/>
    </source>
</evidence>
<comment type="similarity">
    <text evidence="2">Belongs to the autoinducer-2 exporter (AI-2E) (TC 2.A.86) family.</text>
</comment>
<feature type="transmembrane region" description="Helical" evidence="9">
    <location>
        <begin position="93"/>
        <end position="119"/>
    </location>
</feature>
<dbReference type="Proteomes" id="UP000198703">
    <property type="component" value="Unassembled WGS sequence"/>
</dbReference>
<feature type="transmembrane region" description="Helical" evidence="9">
    <location>
        <begin position="351"/>
        <end position="371"/>
    </location>
</feature>
<evidence type="ECO:0000313" key="10">
    <source>
        <dbReference type="EMBL" id="SDZ95476.1"/>
    </source>
</evidence>
<dbReference type="PANTHER" id="PTHR21716:SF53">
    <property type="entry name" value="PERMEASE PERM-RELATED"/>
    <property type="match status" value="1"/>
</dbReference>
<dbReference type="STRING" id="89524.SAMN05444370_102314"/>
<keyword evidence="11" id="KW-1185">Reference proteome</keyword>
<protein>
    <submittedName>
        <fullName evidence="10">Putative permease</fullName>
    </submittedName>
</protein>
<evidence type="ECO:0000256" key="7">
    <source>
        <dbReference type="ARBA" id="ARBA00023136"/>
    </source>
</evidence>
<feature type="transmembrane region" description="Helical" evidence="9">
    <location>
        <begin position="280"/>
        <end position="300"/>
    </location>
</feature>
<feature type="transmembrane region" description="Helical" evidence="9">
    <location>
        <begin position="243"/>
        <end position="260"/>
    </location>
</feature>
<dbReference type="RefSeq" id="WP_175478755.1">
    <property type="nucleotide sequence ID" value="NZ_FNQM01000002.1"/>
</dbReference>
<evidence type="ECO:0000256" key="5">
    <source>
        <dbReference type="ARBA" id="ARBA00022692"/>
    </source>
</evidence>
<keyword evidence="4" id="KW-1003">Cell membrane</keyword>
<dbReference type="GO" id="GO:0055085">
    <property type="term" value="P:transmembrane transport"/>
    <property type="evidence" value="ECO:0007669"/>
    <property type="project" value="TreeGrafter"/>
</dbReference>
<dbReference type="Pfam" id="PF01594">
    <property type="entry name" value="AI-2E_transport"/>
    <property type="match status" value="1"/>
</dbReference>
<dbReference type="GO" id="GO:0005886">
    <property type="term" value="C:plasma membrane"/>
    <property type="evidence" value="ECO:0007669"/>
    <property type="project" value="UniProtKB-SubCell"/>
</dbReference>
<reference evidence="10 11" key="1">
    <citation type="submission" date="2016-10" db="EMBL/GenBank/DDBJ databases">
        <authorList>
            <person name="de Groot N.N."/>
        </authorList>
    </citation>
    <scope>NUCLEOTIDE SEQUENCE [LARGE SCALE GENOMIC DNA]</scope>
    <source>
        <strain evidence="10 11">DSM 15345</strain>
    </source>
</reference>
<keyword evidence="7 9" id="KW-0472">Membrane</keyword>
<dbReference type="EMBL" id="FNQM01000002">
    <property type="protein sequence ID" value="SDZ95476.1"/>
    <property type="molecule type" value="Genomic_DNA"/>
</dbReference>
<evidence type="ECO:0000313" key="11">
    <source>
        <dbReference type="Proteomes" id="UP000198703"/>
    </source>
</evidence>
<organism evidence="10 11">
    <name type="scientific">Rubrimonas cliftonensis</name>
    <dbReference type="NCBI Taxonomy" id="89524"/>
    <lineage>
        <taxon>Bacteria</taxon>
        <taxon>Pseudomonadati</taxon>
        <taxon>Pseudomonadota</taxon>
        <taxon>Alphaproteobacteria</taxon>
        <taxon>Rhodobacterales</taxon>
        <taxon>Paracoccaceae</taxon>
        <taxon>Rubrimonas</taxon>
    </lineage>
</organism>
<evidence type="ECO:0000256" key="2">
    <source>
        <dbReference type="ARBA" id="ARBA00009773"/>
    </source>
</evidence>
<dbReference type="InterPro" id="IPR002549">
    <property type="entry name" value="AI-2E-like"/>
</dbReference>
<feature type="transmembrane region" description="Helical" evidence="9">
    <location>
        <begin position="321"/>
        <end position="345"/>
    </location>
</feature>
<keyword evidence="5 9" id="KW-0812">Transmembrane</keyword>
<evidence type="ECO:0000256" key="6">
    <source>
        <dbReference type="ARBA" id="ARBA00022989"/>
    </source>
</evidence>
<evidence type="ECO:0000256" key="4">
    <source>
        <dbReference type="ARBA" id="ARBA00022475"/>
    </source>
</evidence>
<dbReference type="AlphaFoldDB" id="A0A1H3X7X0"/>
<name>A0A1H3X7X0_9RHOB</name>
<evidence type="ECO:0000256" key="8">
    <source>
        <dbReference type="SAM" id="MobiDB-lite"/>
    </source>
</evidence>
<accession>A0A1H3X7X0</accession>
<feature type="transmembrane region" description="Helical" evidence="9">
    <location>
        <begin position="182"/>
        <end position="203"/>
    </location>
</feature>
<proteinExistence type="inferred from homology"/>